<dbReference type="EMBL" id="BK014654">
    <property type="protein sequence ID" value="DAD66094.1"/>
    <property type="molecule type" value="Genomic_DNA"/>
</dbReference>
<protein>
    <submittedName>
        <fullName evidence="1">NinG recombination protein</fullName>
    </submittedName>
</protein>
<accession>A0A8S5L876</accession>
<name>A0A8S5L876_9CAUD</name>
<sequence>MDVGNNNLTKTITKSKAKQEFQLYSKISRADENGLVREITTGQLVHWRETQGGHYISASVNITCFELNNVWPQFPGSNKIMSMGDQKAETEKVKYRAELIKRIGLEKVNELEQLAEDSKKGVKVRF</sequence>
<proteinExistence type="predicted"/>
<evidence type="ECO:0000313" key="1">
    <source>
        <dbReference type="EMBL" id="DAD66094.1"/>
    </source>
</evidence>
<reference evidence="1" key="1">
    <citation type="journal article" date="2021" name="Proc. Natl. Acad. Sci. U.S.A.">
        <title>A Catalog of Tens of Thousands of Viruses from Human Metagenomes Reveals Hidden Associations with Chronic Diseases.</title>
        <authorList>
            <person name="Tisza M.J."/>
            <person name="Buck C.B."/>
        </authorList>
    </citation>
    <scope>NUCLEOTIDE SEQUENCE</scope>
    <source>
        <strain evidence="1">CtzpQ31</strain>
    </source>
</reference>
<organism evidence="1">
    <name type="scientific">Siphoviridae sp. ctzpQ31</name>
    <dbReference type="NCBI Taxonomy" id="2823613"/>
    <lineage>
        <taxon>Viruses</taxon>
        <taxon>Duplodnaviria</taxon>
        <taxon>Heunggongvirae</taxon>
        <taxon>Uroviricota</taxon>
        <taxon>Caudoviricetes</taxon>
    </lineage>
</organism>